<protein>
    <submittedName>
        <fullName evidence="2">Cation-translocating P-type ATPase</fullName>
    </submittedName>
</protein>
<feature type="domain" description="P-type ATPase A" evidence="1">
    <location>
        <begin position="17"/>
        <end position="87"/>
    </location>
</feature>
<evidence type="ECO:0000313" key="3">
    <source>
        <dbReference type="Proteomes" id="UP001201449"/>
    </source>
</evidence>
<name>A0ABS9C1N9_9BACT</name>
<proteinExistence type="predicted"/>
<dbReference type="InterPro" id="IPR059000">
    <property type="entry name" value="ATPase_P-type_domA"/>
</dbReference>
<evidence type="ECO:0000259" key="1">
    <source>
        <dbReference type="Pfam" id="PF00122"/>
    </source>
</evidence>
<dbReference type="PANTHER" id="PTHR42861">
    <property type="entry name" value="CALCIUM-TRANSPORTING ATPASE"/>
    <property type="match status" value="1"/>
</dbReference>
<dbReference type="EMBL" id="JAKEVZ010000090">
    <property type="protein sequence ID" value="MCF1753424.1"/>
    <property type="molecule type" value="Genomic_DNA"/>
</dbReference>
<organism evidence="2 3">
    <name type="scientific">Mariniradius sediminis</name>
    <dbReference type="NCBI Taxonomy" id="2909237"/>
    <lineage>
        <taxon>Bacteria</taxon>
        <taxon>Pseudomonadati</taxon>
        <taxon>Bacteroidota</taxon>
        <taxon>Cytophagia</taxon>
        <taxon>Cytophagales</taxon>
        <taxon>Cyclobacteriaceae</taxon>
        <taxon>Mariniradius</taxon>
    </lineage>
</organism>
<dbReference type="SUPFAM" id="SSF81653">
    <property type="entry name" value="Calcium ATPase, transduction domain A"/>
    <property type="match status" value="1"/>
</dbReference>
<reference evidence="2 3" key="1">
    <citation type="submission" date="2022-01" db="EMBL/GenBank/DDBJ databases">
        <title>Mariniradius saccharolyticus sp. nov., isolated from sediment of a river.</title>
        <authorList>
            <person name="Liu H."/>
        </authorList>
    </citation>
    <scope>NUCLEOTIDE SEQUENCE [LARGE SCALE GENOMIC DNA]</scope>
    <source>
        <strain evidence="2 3">RY-2</strain>
    </source>
</reference>
<feature type="non-terminal residue" evidence="2">
    <location>
        <position position="1"/>
    </location>
</feature>
<dbReference type="InterPro" id="IPR008250">
    <property type="entry name" value="ATPase_P-typ_transduc_dom_A_sf"/>
</dbReference>
<dbReference type="Pfam" id="PF00122">
    <property type="entry name" value="E1-E2_ATPase"/>
    <property type="match status" value="1"/>
</dbReference>
<dbReference type="Gene3D" id="2.70.150.10">
    <property type="entry name" value="Calcium-transporting ATPase, cytoplasmic transduction domain A"/>
    <property type="match status" value="1"/>
</dbReference>
<dbReference type="Proteomes" id="UP001201449">
    <property type="component" value="Unassembled WGS sequence"/>
</dbReference>
<sequence>LYQDARSRHALDALKKLTEPLTQVIRDGQHQTIPSSELVPGDIFIVEEGNLIPADGTILQANDCSVNESILTGESFTVTKSVSDNDERNDELY</sequence>
<feature type="non-terminal residue" evidence="2">
    <location>
        <position position="93"/>
    </location>
</feature>
<gene>
    <name evidence="2" type="ORF">L0U89_20400</name>
</gene>
<accession>A0ABS9C1N9</accession>
<comment type="caution">
    <text evidence="2">The sequence shown here is derived from an EMBL/GenBank/DDBJ whole genome shotgun (WGS) entry which is preliminary data.</text>
</comment>
<keyword evidence="3" id="KW-1185">Reference proteome</keyword>
<evidence type="ECO:0000313" key="2">
    <source>
        <dbReference type="EMBL" id="MCF1753424.1"/>
    </source>
</evidence>